<dbReference type="EMBL" id="KC611741">
    <property type="protein sequence ID" value="AGH59172.1"/>
    <property type="molecule type" value="Genomic_DNA"/>
</dbReference>
<evidence type="ECO:0000313" key="12">
    <source>
        <dbReference type="EMBL" id="AGH59172.1"/>
    </source>
</evidence>
<feature type="domain" description="Trypanosome variant surface glycoprotein B-type N-terminal" evidence="11">
    <location>
        <begin position="41"/>
        <end position="299"/>
    </location>
</feature>
<evidence type="ECO:0000256" key="2">
    <source>
        <dbReference type="ARBA" id="ARBA00004609"/>
    </source>
</evidence>
<comment type="function">
    <text evidence="1">VSG forms a coat on the surface of the parasite. The trypanosome evades the immune response of the host by expressing a series of antigenically distinct VSGs from an estimated 1000 VSG genes.</text>
</comment>
<evidence type="ECO:0000256" key="5">
    <source>
        <dbReference type="ARBA" id="ARBA00022729"/>
    </source>
</evidence>
<organism evidence="12">
    <name type="scientific">Trypanosoma brucei</name>
    <dbReference type="NCBI Taxonomy" id="5691"/>
    <lineage>
        <taxon>Eukaryota</taxon>
        <taxon>Discoba</taxon>
        <taxon>Euglenozoa</taxon>
        <taxon>Kinetoplastea</taxon>
        <taxon>Metakinetoplastina</taxon>
        <taxon>Trypanosomatida</taxon>
        <taxon>Trypanosomatidae</taxon>
        <taxon>Trypanosoma</taxon>
    </lineage>
</organism>
<accession>M4SWR8</accession>
<dbReference type="GO" id="GO:0098552">
    <property type="term" value="C:side of membrane"/>
    <property type="evidence" value="ECO:0007669"/>
    <property type="project" value="UniProtKB-KW"/>
</dbReference>
<keyword evidence="4" id="KW-0336">GPI-anchor</keyword>
<keyword evidence="5" id="KW-0732">Signal</keyword>
<reference evidence="12" key="2">
    <citation type="journal article" date="2014" name="Mol. Biochem. Parasitol.">
        <title>Capturing the variant surface glycoprotein repertoire (the VSGnome) of Trypanosoma brucei Lister 427.</title>
        <authorList>
            <person name="Cross G.A."/>
            <person name="Kim H.S."/>
            <person name="Wickstead B."/>
        </authorList>
    </citation>
    <scope>NUCLEOTIDE SEQUENCE</scope>
    <source>
        <strain evidence="12">Lister 427</strain>
    </source>
</reference>
<reference evidence="12" key="1">
    <citation type="submission" date="2013-02" db="EMBL/GenBank/DDBJ databases">
        <authorList>
            <person name="Cross G.A.M."/>
            <person name="Kim H.-S."/>
            <person name="Wickstead B."/>
        </authorList>
    </citation>
    <scope>NUCLEOTIDE SEQUENCE</scope>
    <source>
        <strain evidence="12">Lister 427</strain>
    </source>
</reference>
<dbReference type="InterPro" id="IPR027446">
    <property type="entry name" value="VSG_C_dom_sf"/>
</dbReference>
<keyword evidence="6" id="KW-0472">Membrane</keyword>
<comment type="subcellular location">
    <subcellularLocation>
        <location evidence="2">Cell membrane</location>
        <topology evidence="2">Lipid-anchor</topology>
        <topology evidence="2">GPI-anchor</topology>
    </subcellularLocation>
</comment>
<name>M4SWR8_9TRYP</name>
<feature type="coiled-coil region" evidence="9">
    <location>
        <begin position="274"/>
        <end position="304"/>
    </location>
</feature>
<sequence>LILSDYLEIQKLATTPPKQQANQQTESDMPQKCRRTGRAECIAAAAYLKSLPSAGQTALKKAAADSTQLRRNLNTTLAKLLPGKSKLLEPAEIEEKKQKIATALKKAVYGGQGTGAEPKLLGAGADRRAHCGTKAAAGSSAKLSIGVTIACLCASGSNSDNSNTACYKTATTSQASWASGSAMTDWDVIAANCKSEAAPHQTATAQELRHLMNKLNSLLYEPKGNDGTIGYIGNPDSGNGAAACSGNHTAGAGACATFTSAANTIALPTWFTELENAAREAEEYERAAQATAAAEATIEALNETLESTLHLTTLSVPIAPTATKSPAQTGDTIKLKQQEAEKECNNKGKDKQDECDKLKDQGCVFNKDGNDGEKCTMSEESKQAAQKTKENRGSQTRSKLL</sequence>
<evidence type="ECO:0000256" key="1">
    <source>
        <dbReference type="ARBA" id="ARBA00002523"/>
    </source>
</evidence>
<evidence type="ECO:0000256" key="6">
    <source>
        <dbReference type="ARBA" id="ARBA00023136"/>
    </source>
</evidence>
<dbReference type="VEuPathDB" id="TriTrypDB:Tb427_000456300"/>
<feature type="compositionally biased region" description="Basic and acidic residues" evidence="10">
    <location>
        <begin position="368"/>
        <end position="392"/>
    </location>
</feature>
<evidence type="ECO:0000256" key="3">
    <source>
        <dbReference type="ARBA" id="ARBA00022475"/>
    </source>
</evidence>
<keyword evidence="9" id="KW-0175">Coiled coil</keyword>
<evidence type="ECO:0000256" key="9">
    <source>
        <dbReference type="SAM" id="Coils"/>
    </source>
</evidence>
<feature type="region of interest" description="Disordered" evidence="10">
    <location>
        <begin position="360"/>
        <end position="401"/>
    </location>
</feature>
<keyword evidence="7" id="KW-0325">Glycoprotein</keyword>
<feature type="non-terminal residue" evidence="12">
    <location>
        <position position="1"/>
    </location>
</feature>
<dbReference type="Pfam" id="PF13206">
    <property type="entry name" value="VSG_B"/>
    <property type="match status" value="1"/>
</dbReference>
<dbReference type="SUPFAM" id="SSF118251">
    <property type="entry name" value="Variant surface glycoprotein MITAT 1.2, VSG 221, C-terminal domain"/>
    <property type="match status" value="1"/>
</dbReference>
<keyword evidence="3" id="KW-1003">Cell membrane</keyword>
<keyword evidence="8" id="KW-0449">Lipoprotein</keyword>
<evidence type="ECO:0000259" key="11">
    <source>
        <dbReference type="Pfam" id="PF13206"/>
    </source>
</evidence>
<dbReference type="GO" id="GO:0005886">
    <property type="term" value="C:plasma membrane"/>
    <property type="evidence" value="ECO:0007669"/>
    <property type="project" value="UniProtKB-SubCell"/>
</dbReference>
<protein>
    <submittedName>
        <fullName evidence="12">Variant surface glycoprotein 3128</fullName>
    </submittedName>
</protein>
<evidence type="ECO:0000256" key="10">
    <source>
        <dbReference type="SAM" id="MobiDB-lite"/>
    </source>
</evidence>
<dbReference type="Gene3D" id="4.10.110.20">
    <property type="entry name" value="Variant surface glycoprotein MITAT 1.2, VSG 221, C-terminal domain"/>
    <property type="match status" value="1"/>
</dbReference>
<dbReference type="AlphaFoldDB" id="M4SWR8"/>
<evidence type="ECO:0000256" key="4">
    <source>
        <dbReference type="ARBA" id="ARBA00022622"/>
    </source>
</evidence>
<dbReference type="InterPro" id="IPR025932">
    <property type="entry name" value="Trypano_VSG_B_N_dom"/>
</dbReference>
<evidence type="ECO:0000256" key="7">
    <source>
        <dbReference type="ARBA" id="ARBA00023180"/>
    </source>
</evidence>
<evidence type="ECO:0000256" key="8">
    <source>
        <dbReference type="ARBA" id="ARBA00023288"/>
    </source>
</evidence>
<proteinExistence type="predicted"/>